<dbReference type="InterPro" id="IPR003583">
    <property type="entry name" value="Hlx-hairpin-Hlx_DNA-bd_motif"/>
</dbReference>
<dbReference type="GO" id="GO:0003677">
    <property type="term" value="F:DNA binding"/>
    <property type="evidence" value="ECO:0007669"/>
    <property type="project" value="UniProtKB-KW"/>
</dbReference>
<evidence type="ECO:0000256" key="1">
    <source>
        <dbReference type="SAM" id="MobiDB-lite"/>
    </source>
</evidence>
<feature type="domain" description="Helix-hairpin-helix DNA-binding motif class 1" evidence="3">
    <location>
        <begin position="289"/>
        <end position="308"/>
    </location>
</feature>
<feature type="transmembrane region" description="Helical" evidence="2">
    <location>
        <begin position="89"/>
        <end position="111"/>
    </location>
</feature>
<dbReference type="InterPro" id="IPR019554">
    <property type="entry name" value="Soluble_ligand-bd"/>
</dbReference>
<dbReference type="GO" id="GO:0015627">
    <property type="term" value="C:type II protein secretion system complex"/>
    <property type="evidence" value="ECO:0007669"/>
    <property type="project" value="TreeGrafter"/>
</dbReference>
<keyword evidence="2" id="KW-0812">Transmembrane</keyword>
<feature type="domain" description="Helix-hairpin-helix DNA-binding motif class 1" evidence="3">
    <location>
        <begin position="259"/>
        <end position="278"/>
    </location>
</feature>
<dbReference type="Pfam" id="PF12836">
    <property type="entry name" value="HHH_3"/>
    <property type="match status" value="1"/>
</dbReference>
<proteinExistence type="predicted"/>
<feature type="region of interest" description="Disordered" evidence="1">
    <location>
        <begin position="222"/>
        <end position="247"/>
    </location>
</feature>
<protein>
    <submittedName>
        <fullName evidence="4">Putative DNA-binding protein</fullName>
    </submittedName>
</protein>
<keyword evidence="5" id="KW-1185">Reference proteome</keyword>
<accession>A0A1R4JEL0</accession>
<name>A0A1R4JEL0_9MICO</name>
<keyword evidence="4" id="KW-0238">DNA-binding</keyword>
<dbReference type="AlphaFoldDB" id="A0A1R4JEL0"/>
<evidence type="ECO:0000313" key="5">
    <source>
        <dbReference type="Proteomes" id="UP000196778"/>
    </source>
</evidence>
<dbReference type="SMART" id="SM00278">
    <property type="entry name" value="HhH1"/>
    <property type="match status" value="2"/>
</dbReference>
<keyword evidence="2" id="KW-0472">Membrane</keyword>
<evidence type="ECO:0000313" key="4">
    <source>
        <dbReference type="EMBL" id="SJN30374.1"/>
    </source>
</evidence>
<dbReference type="EMBL" id="FUKR01000036">
    <property type="protein sequence ID" value="SJN30374.1"/>
    <property type="molecule type" value="Genomic_DNA"/>
</dbReference>
<feature type="compositionally biased region" description="Low complexity" evidence="1">
    <location>
        <begin position="51"/>
        <end position="63"/>
    </location>
</feature>
<feature type="compositionally biased region" description="Low complexity" evidence="1">
    <location>
        <begin position="222"/>
        <end position="242"/>
    </location>
</feature>
<dbReference type="InterPro" id="IPR010994">
    <property type="entry name" value="RuvA_2-like"/>
</dbReference>
<dbReference type="OrthoDB" id="9758724at2"/>
<reference evidence="5" key="1">
    <citation type="submission" date="2017-02" db="EMBL/GenBank/DDBJ databases">
        <authorList>
            <person name="Dridi B."/>
        </authorList>
    </citation>
    <scope>NUCLEOTIDE SEQUENCE [LARGE SCALE GENOMIC DNA]</scope>
    <source>
        <strain evidence="5">EB411</strain>
    </source>
</reference>
<feature type="region of interest" description="Disordered" evidence="1">
    <location>
        <begin position="119"/>
        <end position="156"/>
    </location>
</feature>
<dbReference type="Gene3D" id="3.10.560.10">
    <property type="entry name" value="Outer membrane lipoprotein wza domain like"/>
    <property type="match status" value="1"/>
</dbReference>
<organism evidence="4 5">
    <name type="scientific">Mycetocola reblochoni REB411</name>
    <dbReference type="NCBI Taxonomy" id="1255698"/>
    <lineage>
        <taxon>Bacteria</taxon>
        <taxon>Bacillati</taxon>
        <taxon>Actinomycetota</taxon>
        <taxon>Actinomycetes</taxon>
        <taxon>Micrococcales</taxon>
        <taxon>Microbacteriaceae</taxon>
        <taxon>Mycetocola</taxon>
    </lineage>
</organism>
<evidence type="ECO:0000259" key="3">
    <source>
        <dbReference type="SMART" id="SM00278"/>
    </source>
</evidence>
<gene>
    <name evidence="4" type="ORF">FM119_07135</name>
</gene>
<dbReference type="GO" id="GO:0015628">
    <property type="term" value="P:protein secretion by the type II secretion system"/>
    <property type="evidence" value="ECO:0007669"/>
    <property type="project" value="TreeGrafter"/>
</dbReference>
<dbReference type="GO" id="GO:0006281">
    <property type="term" value="P:DNA repair"/>
    <property type="evidence" value="ECO:0007669"/>
    <property type="project" value="InterPro"/>
</dbReference>
<dbReference type="PANTHER" id="PTHR21180:SF32">
    <property type="entry name" value="ENDONUCLEASE_EXONUCLEASE_PHOSPHATASE FAMILY DOMAIN-CONTAINING PROTEIN 1"/>
    <property type="match status" value="1"/>
</dbReference>
<dbReference type="Gene3D" id="1.10.150.320">
    <property type="entry name" value="Photosystem II 12 kDa extrinsic protein"/>
    <property type="match status" value="1"/>
</dbReference>
<feature type="compositionally biased region" description="Gly residues" evidence="1">
    <location>
        <begin position="25"/>
        <end position="34"/>
    </location>
</feature>
<feature type="region of interest" description="Disordered" evidence="1">
    <location>
        <begin position="1"/>
        <end position="69"/>
    </location>
</feature>
<dbReference type="InterPro" id="IPR051675">
    <property type="entry name" value="Endo/Exo/Phosphatase_dom_1"/>
</dbReference>
<sequence length="311" mass="30446">MRLPELTSLVPFDVERPLGIEPSTGRGGAPPGGERGPRPAGSDAALSEGRASTGAASTTSGAGEPTRRRVRELMRHAPRGRARAVRRGLLVLAAAAAAIMVGVGVLAPLLIDADDDGRPDARGTAVSAPGAAGADTDTDTTGSHAGPAATVSPTDALSAAVPGPVVYVVGAVREPGIYTLDEGARVGDAVESAGGLADDADELGVNLARPVTDGEQIVVTAEGEPPGPSAAGAQGQPGAAAPAGGGGAAAVSLSTADAATLETLPGVGPATAEQIIAHRESIGGFTAVEQLLDVSGIGEAKFAQIEPRVVL</sequence>
<dbReference type="RefSeq" id="WP_087136982.1">
    <property type="nucleotide sequence ID" value="NZ_FUKR01000036.1"/>
</dbReference>
<keyword evidence="2" id="KW-1133">Transmembrane helix</keyword>
<feature type="compositionally biased region" description="Low complexity" evidence="1">
    <location>
        <begin position="130"/>
        <end position="142"/>
    </location>
</feature>
<dbReference type="Proteomes" id="UP000196778">
    <property type="component" value="Unassembled WGS sequence"/>
</dbReference>
<dbReference type="Pfam" id="PF10531">
    <property type="entry name" value="SLBB"/>
    <property type="match status" value="1"/>
</dbReference>
<evidence type="ECO:0000256" key="2">
    <source>
        <dbReference type="SAM" id="Phobius"/>
    </source>
</evidence>
<dbReference type="SUPFAM" id="SSF47781">
    <property type="entry name" value="RuvA domain 2-like"/>
    <property type="match status" value="1"/>
</dbReference>
<dbReference type="PANTHER" id="PTHR21180">
    <property type="entry name" value="ENDONUCLEASE/EXONUCLEASE/PHOSPHATASE FAMILY DOMAIN-CONTAINING PROTEIN 1"/>
    <property type="match status" value="1"/>
</dbReference>